<organism evidence="2 3">
    <name type="scientific">Cronobacter condimenti 1330</name>
    <dbReference type="NCBI Taxonomy" id="1073999"/>
    <lineage>
        <taxon>Bacteria</taxon>
        <taxon>Pseudomonadati</taxon>
        <taxon>Pseudomonadota</taxon>
        <taxon>Gammaproteobacteria</taxon>
        <taxon>Enterobacterales</taxon>
        <taxon>Enterobacteriaceae</taxon>
        <taxon>Cronobacter</taxon>
    </lineage>
</organism>
<proteinExistence type="predicted"/>
<reference evidence="3" key="2">
    <citation type="submission" date="2015-09" db="EMBL/GenBank/DDBJ databases">
        <title>Cronobacter genome sequencing and assembly.</title>
        <authorList>
            <person name="Descombes P."/>
            <person name="Baert L."/>
            <person name="Ngom-Bru C."/>
            <person name="Barretto C."/>
        </authorList>
    </citation>
    <scope>NUCLEOTIDE SEQUENCE [LARGE SCALE GENOMIC DNA]</scope>
    <source>
        <strain evidence="3">LMG 26250</strain>
    </source>
</reference>
<reference evidence="3" key="1">
    <citation type="submission" date="2015-07" db="EMBL/GenBank/DDBJ databases">
        <authorList>
            <person name="Moine D."/>
            <person name="Kassam M."/>
        </authorList>
    </citation>
    <scope>NUCLEOTIDE SEQUENCE [LARGE SCALE GENOMIC DNA]</scope>
    <source>
        <strain evidence="3">LMG 26250</strain>
    </source>
</reference>
<keyword evidence="1" id="KW-1133">Transmembrane helix</keyword>
<evidence type="ECO:0008006" key="4">
    <source>
        <dbReference type="Google" id="ProtNLM"/>
    </source>
</evidence>
<dbReference type="Pfam" id="PF10954">
    <property type="entry name" value="DUF2755"/>
    <property type="match status" value="1"/>
</dbReference>
<accession>A0ABN4I5Y4</accession>
<sequence length="104" mass="11461">MAEISLPKPIIAGKPGRSSRSSTLGNLAYALFVLFSFWVGAQLLNVVVHAPGVLDNLMQMQESGRPQIRMGLAVGTVFALVPFLAGCVFAMVMAFFFRLRRRRF</sequence>
<evidence type="ECO:0000256" key="1">
    <source>
        <dbReference type="SAM" id="Phobius"/>
    </source>
</evidence>
<dbReference type="RefSeq" id="WP_032984863.1">
    <property type="nucleotide sequence ID" value="NZ_CAKW01000133.1"/>
</dbReference>
<dbReference type="InterPro" id="IPR020513">
    <property type="entry name" value="Uncharacterised_IM_YaiY"/>
</dbReference>
<keyword evidence="1" id="KW-0472">Membrane</keyword>
<dbReference type="Proteomes" id="UP000067320">
    <property type="component" value="Chromosome"/>
</dbReference>
<protein>
    <recommendedName>
        <fullName evidence="4">Inner membrane protein</fullName>
    </recommendedName>
</protein>
<keyword evidence="1" id="KW-0812">Transmembrane</keyword>
<keyword evidence="3" id="KW-1185">Reference proteome</keyword>
<evidence type="ECO:0000313" key="3">
    <source>
        <dbReference type="Proteomes" id="UP000067320"/>
    </source>
</evidence>
<evidence type="ECO:0000313" key="2">
    <source>
        <dbReference type="EMBL" id="ALB61860.1"/>
    </source>
</evidence>
<name>A0ABN4I5Y4_9ENTR</name>
<feature type="transmembrane region" description="Helical" evidence="1">
    <location>
        <begin position="27"/>
        <end position="50"/>
    </location>
</feature>
<reference evidence="2 3" key="3">
    <citation type="journal article" date="2016" name="Genome Announc.">
        <title>Fully Closed Genome Sequences of Five Type Strains of the Genus Cronobacter and One Cronobacter sakazakii Strain.</title>
        <authorList>
            <person name="Moine D."/>
            <person name="Kassam M."/>
            <person name="Baert L."/>
            <person name="Tang Y."/>
            <person name="Barretto C."/>
            <person name="Ngom Bru C."/>
            <person name="Klijn A."/>
            <person name="Descombes P."/>
        </authorList>
    </citation>
    <scope>NUCLEOTIDE SEQUENCE [LARGE SCALE GENOMIC DNA]</scope>
    <source>
        <strain evidence="2 3">LMG 26250</strain>
    </source>
</reference>
<dbReference type="EMBL" id="CP012264">
    <property type="protein sequence ID" value="ALB61860.1"/>
    <property type="molecule type" value="Genomic_DNA"/>
</dbReference>
<feature type="transmembrane region" description="Helical" evidence="1">
    <location>
        <begin position="70"/>
        <end position="97"/>
    </location>
</feature>
<gene>
    <name evidence="2" type="ORF">AFK62_04820</name>
</gene>